<feature type="domain" description="Tyrosine specific protein phosphatases" evidence="8">
    <location>
        <begin position="1422"/>
        <end position="1486"/>
    </location>
</feature>
<feature type="region of interest" description="Disordered" evidence="5">
    <location>
        <begin position="1504"/>
        <end position="1527"/>
    </location>
</feature>
<dbReference type="InterPro" id="IPR018803">
    <property type="entry name" value="Ish1/Msc1-like"/>
</dbReference>
<dbReference type="Gene3D" id="3.90.190.10">
    <property type="entry name" value="Protein tyrosine phosphatase superfamily"/>
    <property type="match status" value="1"/>
</dbReference>
<feature type="region of interest" description="Disordered" evidence="5">
    <location>
        <begin position="1325"/>
        <end position="1349"/>
    </location>
</feature>
<dbReference type="EC" id="3.1.3.48" evidence="2"/>
<dbReference type="FunFam" id="3.90.190.10:FF:000120">
    <property type="entry name" value="MAP kinase phosphatase, putative"/>
    <property type="match status" value="1"/>
</dbReference>
<dbReference type="InterPro" id="IPR020422">
    <property type="entry name" value="TYR_PHOSPHATASE_DUAL_dom"/>
</dbReference>
<dbReference type="Proteomes" id="UP000559027">
    <property type="component" value="Unassembled WGS sequence"/>
</dbReference>
<evidence type="ECO:0000256" key="1">
    <source>
        <dbReference type="ARBA" id="ARBA00008601"/>
    </source>
</evidence>
<dbReference type="Pfam" id="PF10281">
    <property type="entry name" value="Ish1"/>
    <property type="match status" value="5"/>
</dbReference>
<dbReference type="PROSITE" id="PS50056">
    <property type="entry name" value="TYR_PHOSPHATASE_2"/>
    <property type="match status" value="1"/>
</dbReference>
<feature type="chain" id="PRO_5034277859" description="protein-tyrosine-phosphatase" evidence="6">
    <location>
        <begin position="34"/>
        <end position="1724"/>
    </location>
</feature>
<feature type="region of interest" description="Disordered" evidence="5">
    <location>
        <begin position="1543"/>
        <end position="1589"/>
    </location>
</feature>
<feature type="compositionally biased region" description="Gly residues" evidence="5">
    <location>
        <begin position="887"/>
        <end position="899"/>
    </location>
</feature>
<feature type="compositionally biased region" description="Low complexity" evidence="5">
    <location>
        <begin position="1144"/>
        <end position="1155"/>
    </location>
</feature>
<dbReference type="Pfam" id="PF00782">
    <property type="entry name" value="DSPc"/>
    <property type="match status" value="1"/>
</dbReference>
<feature type="compositionally biased region" description="Low complexity" evidence="5">
    <location>
        <begin position="647"/>
        <end position="661"/>
    </location>
</feature>
<feature type="compositionally biased region" description="Low complexity" evidence="5">
    <location>
        <begin position="785"/>
        <end position="810"/>
    </location>
</feature>
<gene>
    <name evidence="9" type="ORF">D9756_008051</name>
</gene>
<dbReference type="InterPro" id="IPR029021">
    <property type="entry name" value="Prot-tyrosine_phosphatase-like"/>
</dbReference>
<dbReference type="PROSITE" id="PS50054">
    <property type="entry name" value="TYR_PHOSPHATASE_DUAL"/>
    <property type="match status" value="1"/>
</dbReference>
<dbReference type="GO" id="GO:0043409">
    <property type="term" value="P:negative regulation of MAPK cascade"/>
    <property type="evidence" value="ECO:0007669"/>
    <property type="project" value="TreeGrafter"/>
</dbReference>
<dbReference type="SUPFAM" id="SSF52799">
    <property type="entry name" value="(Phosphotyrosine protein) phosphatases II"/>
    <property type="match status" value="1"/>
</dbReference>
<feature type="compositionally biased region" description="Polar residues" evidence="5">
    <location>
        <begin position="486"/>
        <end position="496"/>
    </location>
</feature>
<feature type="region of interest" description="Disordered" evidence="5">
    <location>
        <begin position="1694"/>
        <end position="1724"/>
    </location>
</feature>
<proteinExistence type="inferred from homology"/>
<feature type="compositionally biased region" description="Gly residues" evidence="5">
    <location>
        <begin position="1244"/>
        <end position="1261"/>
    </location>
</feature>
<dbReference type="PANTHER" id="PTHR10159">
    <property type="entry name" value="DUAL SPECIFICITY PROTEIN PHOSPHATASE"/>
    <property type="match status" value="1"/>
</dbReference>
<evidence type="ECO:0000256" key="5">
    <source>
        <dbReference type="SAM" id="MobiDB-lite"/>
    </source>
</evidence>
<accession>A0A8H5FYB3</accession>
<feature type="region of interest" description="Disordered" evidence="5">
    <location>
        <begin position="1143"/>
        <end position="1282"/>
    </location>
</feature>
<feature type="domain" description="Tyrosine-protein phosphatase" evidence="7">
    <location>
        <begin position="1355"/>
        <end position="1505"/>
    </location>
</feature>
<evidence type="ECO:0000256" key="6">
    <source>
        <dbReference type="SAM" id="SignalP"/>
    </source>
</evidence>
<dbReference type="Gene3D" id="3.40.250.10">
    <property type="entry name" value="Rhodanese-like domain"/>
    <property type="match status" value="1"/>
</dbReference>
<feature type="region of interest" description="Disordered" evidence="5">
    <location>
        <begin position="1649"/>
        <end position="1668"/>
    </location>
</feature>
<feature type="compositionally biased region" description="Polar residues" evidence="5">
    <location>
        <begin position="610"/>
        <end position="629"/>
    </location>
</feature>
<dbReference type="CDD" id="cd14498">
    <property type="entry name" value="DSP"/>
    <property type="match status" value="1"/>
</dbReference>
<dbReference type="PANTHER" id="PTHR10159:SF530">
    <property type="entry name" value="DUAL SPECIFICITY PROTEIN PHOSPHATASE DDB_G0271350-RELATED"/>
    <property type="match status" value="1"/>
</dbReference>
<dbReference type="SUPFAM" id="SSF52821">
    <property type="entry name" value="Rhodanese/Cell cycle control phosphatase"/>
    <property type="match status" value="1"/>
</dbReference>
<dbReference type="SMART" id="SM00195">
    <property type="entry name" value="DSPc"/>
    <property type="match status" value="1"/>
</dbReference>
<dbReference type="EMBL" id="JAACJO010000010">
    <property type="protein sequence ID" value="KAF5353217.1"/>
    <property type="molecule type" value="Genomic_DNA"/>
</dbReference>
<dbReference type="InterPro" id="IPR036873">
    <property type="entry name" value="Rhodanese-like_dom_sf"/>
</dbReference>
<feature type="compositionally biased region" description="Gly residues" evidence="5">
    <location>
        <begin position="1565"/>
        <end position="1585"/>
    </location>
</feature>
<comment type="similarity">
    <text evidence="1">Belongs to the protein-tyrosine phosphatase family. Non-receptor class dual specificity subfamily.</text>
</comment>
<feature type="compositionally biased region" description="Basic and acidic residues" evidence="5">
    <location>
        <begin position="1649"/>
        <end position="1665"/>
    </location>
</feature>
<dbReference type="InterPro" id="IPR000340">
    <property type="entry name" value="Dual-sp_phosphatase_cat-dom"/>
</dbReference>
<feature type="compositionally biased region" description="Acidic residues" evidence="5">
    <location>
        <begin position="509"/>
        <end position="521"/>
    </location>
</feature>
<evidence type="ECO:0000256" key="4">
    <source>
        <dbReference type="ARBA" id="ARBA00022912"/>
    </source>
</evidence>
<evidence type="ECO:0000313" key="9">
    <source>
        <dbReference type="EMBL" id="KAF5353217.1"/>
    </source>
</evidence>
<feature type="compositionally biased region" description="Polar residues" evidence="5">
    <location>
        <begin position="769"/>
        <end position="784"/>
    </location>
</feature>
<evidence type="ECO:0000259" key="7">
    <source>
        <dbReference type="PROSITE" id="PS50054"/>
    </source>
</evidence>
<evidence type="ECO:0000256" key="3">
    <source>
        <dbReference type="ARBA" id="ARBA00022801"/>
    </source>
</evidence>
<feature type="region of interest" description="Disordered" evidence="5">
    <location>
        <begin position="769"/>
        <end position="824"/>
    </location>
</feature>
<organism evidence="9 10">
    <name type="scientific">Leucocoprinus leucothites</name>
    <dbReference type="NCBI Taxonomy" id="201217"/>
    <lineage>
        <taxon>Eukaryota</taxon>
        <taxon>Fungi</taxon>
        <taxon>Dikarya</taxon>
        <taxon>Basidiomycota</taxon>
        <taxon>Agaricomycotina</taxon>
        <taxon>Agaricomycetes</taxon>
        <taxon>Agaricomycetidae</taxon>
        <taxon>Agaricales</taxon>
        <taxon>Agaricineae</taxon>
        <taxon>Agaricaceae</taxon>
        <taxon>Leucocoprinus</taxon>
    </lineage>
</organism>
<dbReference type="GO" id="GO:0004725">
    <property type="term" value="F:protein tyrosine phosphatase activity"/>
    <property type="evidence" value="ECO:0007669"/>
    <property type="project" value="UniProtKB-EC"/>
</dbReference>
<keyword evidence="4" id="KW-0904">Protein phosphatase</keyword>
<keyword evidence="3" id="KW-0378">Hydrolase</keyword>
<dbReference type="GO" id="GO:0005737">
    <property type="term" value="C:cytoplasm"/>
    <property type="evidence" value="ECO:0007669"/>
    <property type="project" value="TreeGrafter"/>
</dbReference>
<feature type="compositionally biased region" description="Low complexity" evidence="5">
    <location>
        <begin position="1064"/>
        <end position="1077"/>
    </location>
</feature>
<feature type="region of interest" description="Disordered" evidence="5">
    <location>
        <begin position="1019"/>
        <end position="1093"/>
    </location>
</feature>
<keyword evidence="10" id="KW-1185">Reference proteome</keyword>
<feature type="region of interest" description="Disordered" evidence="5">
    <location>
        <begin position="610"/>
        <end position="677"/>
    </location>
</feature>
<keyword evidence="6" id="KW-0732">Signal</keyword>
<feature type="compositionally biased region" description="Low complexity" evidence="5">
    <location>
        <begin position="1552"/>
        <end position="1564"/>
    </location>
</feature>
<dbReference type="OrthoDB" id="273181at2759"/>
<feature type="signal peptide" evidence="6">
    <location>
        <begin position="1"/>
        <end position="33"/>
    </location>
</feature>
<sequence length="1724" mass="186075">MISTTYETSLLPITMRPKTIILAVLALSLSATASSPSSWPPGALAAGSSSQPAYTTMSKTELKRWLSDHNVPIPSSYKSTDQLKDLVAENWYSASAWTYDQYYQAQRTLSDIRDTAFDTWDESTLREFLLRQGIVAPKGPREQLVLLAKSHYKGYESAAKSFSDSVKGTASAAQAKASEGVEGVKERAGHLVSQGETEVARAMDRSKDYVYSTWDENMLRTYLETKGLIKTKEVKKRDEMLKMMENYYNSIATPTWEAWSDSYMHEWLVSHHIIKSDFEKNRDALRTQLERYYYGPQDRAWSTWKDSEMRQWLVDHSVIKKDAEVTRDKMMKMVEDNYLSAKDTFWNAWSDNQIRQWLIDHGYLRSDAQVKRDELIKLANEKYTDAASRTGAYLSWPDARLRAFLRESGVDDSNLPNSRPGLLLVEEVRIRYVQSQTKAEAAFLKIREIVNEGVGKAEDALHRIMSVVSNNLYHGYETVSGRAEQASATGKQQTESAKTKLKGEFSDSVYDDGDLEDEEEILQLSSSDSSAGPSPVIPKLTLDTDGDGADEISKDLAELEELRRSVQKNLRLRPIRSRGRLPKMDVDEAGIRMPGAFPMSAKLKQEFDLQSPTTPGMSPALATTPNQANGVLGGEQRAVESMSPQMTGGSQAASTSTTPTRLKPKPKSKTKQPPPALVLQGSSHTIHDASDATQDEIIVPPRLPFAKSTTSHGSTPLTVDVDAPLSANSPTSSIVSSYFTPVGDTPITSRFIGAYLTSPLATINSEVENEDSTGTLTASTPTELSSSNATSFTTSPATTPSDNSNDNSSSGAVAQINKPMSDKPLPIPAGDLYIRLSKGLAGHPRPLVIDTRAPAAHVAYRIRGSVNIAIPSLILKRCRKMTASGMLRGGSAGGGGGKSESGPSPNVGGPQTGGKGGFQNMEALRQFVVGEKAKEEWNVMLNSLHRGEEKVIPGELVWDGDVIVYDEEMEQGVAGTAWTLMEVLMPLVDRHGGRVDYLEGGIMKGVKDTQMEKMVEFGPVGSNPDEEHSIPPAKKAAPGGLFQLDTKRRAPSDVEATSSGSALSSIPTSPNPISIPRSPIPPSLASTNTSNNTLVPNYNYDTTSTVTTSIPSIPVHVIADSSHAIDSAPSPPPSHIIFKHTPHSLSSTASSSSSSFGTATIGGLKAKRPSVPNLRRIDTTSAERLNPNLPRLSVRTKPTRSATLTIPPRLTLPGIPGLQPPASPSHLNLVYSSHSSPPPSMPSGSGGNGSGARFGDGGNGNFGLTPYYTPPHTPGTPKAFSSMQSSMSAYPNVYGGGSHSHFFGYGSSSVVPMPTIPDGSYMGGRGGGDRTLPPSPMTARPEPPSTESEAIPTFTVSTILPNFLFLGPELTEPAHVEELKELGVKRIMNLAMELNEDDHGLNLKERFERYVKIPMRDTVEEENVLKGVREVCEILDDARLHSAPTYVHCKAGKSRSVTAVMAYLIHANHWTLSRAYGFVLERRKGISPNIGFVSELMNFEEQELGGKSTGVHSTSIGENGESGTGTGEEIAFVGMGLRRGGHVRESLPPIESFSTSSSSSNFDGSGSGGSGSGDGPSGPGPGVGAILGPMSAGGIQLQRAMVGDQAQEMEIKDANGRYRHARRAPVDETTLQPLRRVSKAGLESSVFEEVPKGEREREREKEREATWGSNNRDSTFAVLAFVYPRPSGISTLLPGTISGPGNRSDEAWGSNSSGISGVGHSLEV</sequence>
<name>A0A8H5FYB3_9AGAR</name>
<evidence type="ECO:0000259" key="8">
    <source>
        <dbReference type="PROSITE" id="PS50056"/>
    </source>
</evidence>
<comment type="caution">
    <text evidence="9">The sequence shown here is derived from an EMBL/GenBank/DDBJ whole genome shotgun (WGS) entry which is preliminary data.</text>
</comment>
<dbReference type="InterPro" id="IPR000387">
    <property type="entry name" value="Tyr_Pase_dom"/>
</dbReference>
<feature type="compositionally biased region" description="Pro residues" evidence="5">
    <location>
        <begin position="1333"/>
        <end position="1344"/>
    </location>
</feature>
<feature type="region of interest" description="Disordered" evidence="5">
    <location>
        <begin position="483"/>
        <end position="548"/>
    </location>
</feature>
<protein>
    <recommendedName>
        <fullName evidence="2">protein-tyrosine-phosphatase</fullName>
        <ecNumber evidence="2">3.1.3.48</ecNumber>
    </recommendedName>
</protein>
<evidence type="ECO:0000313" key="10">
    <source>
        <dbReference type="Proteomes" id="UP000559027"/>
    </source>
</evidence>
<evidence type="ECO:0000256" key="2">
    <source>
        <dbReference type="ARBA" id="ARBA00013064"/>
    </source>
</evidence>
<reference evidence="9 10" key="1">
    <citation type="journal article" date="2020" name="ISME J.">
        <title>Uncovering the hidden diversity of litter-decomposition mechanisms in mushroom-forming fungi.</title>
        <authorList>
            <person name="Floudas D."/>
            <person name="Bentzer J."/>
            <person name="Ahren D."/>
            <person name="Johansson T."/>
            <person name="Persson P."/>
            <person name="Tunlid A."/>
        </authorList>
    </citation>
    <scope>NUCLEOTIDE SEQUENCE [LARGE SCALE GENOMIC DNA]</scope>
    <source>
        <strain evidence="9 10">CBS 146.42</strain>
    </source>
</reference>
<feature type="region of interest" description="Disordered" evidence="5">
    <location>
        <begin position="886"/>
        <end position="916"/>
    </location>
</feature>